<evidence type="ECO:0000313" key="2">
    <source>
        <dbReference type="Proteomes" id="UP001186944"/>
    </source>
</evidence>
<keyword evidence="2" id="KW-1185">Reference proteome</keyword>
<protein>
    <submittedName>
        <fullName evidence="1">Uncharacterized protein</fullName>
    </submittedName>
</protein>
<name>A0AA88YGA2_PINIB</name>
<sequence>MCKGGSASSGTVLMDFFGASSYPAPVCKCEALIIRGKSFQFSQVAAPGYQGCGTEIHIQKNVGGDQGGSILKCYGGTSIDVRPGDSLTITLYKHAPPTDTRYCYRIDISKITMLYS</sequence>
<accession>A0AA88YGA2</accession>
<dbReference type="Proteomes" id="UP001186944">
    <property type="component" value="Unassembled WGS sequence"/>
</dbReference>
<gene>
    <name evidence="1" type="ORF">FSP39_025360</name>
</gene>
<reference evidence="1" key="1">
    <citation type="submission" date="2019-08" db="EMBL/GenBank/DDBJ databases">
        <title>The improved chromosome-level genome for the pearl oyster Pinctada fucata martensii using PacBio sequencing and Hi-C.</title>
        <authorList>
            <person name="Zheng Z."/>
        </authorList>
    </citation>
    <scope>NUCLEOTIDE SEQUENCE</scope>
    <source>
        <strain evidence="1">ZZ-2019</strain>
        <tissue evidence="1">Adductor muscle</tissue>
    </source>
</reference>
<comment type="caution">
    <text evidence="1">The sequence shown here is derived from an EMBL/GenBank/DDBJ whole genome shotgun (WGS) entry which is preliminary data.</text>
</comment>
<dbReference type="EMBL" id="VSWD01000005">
    <property type="protein sequence ID" value="KAK3104215.1"/>
    <property type="molecule type" value="Genomic_DNA"/>
</dbReference>
<evidence type="ECO:0000313" key="1">
    <source>
        <dbReference type="EMBL" id="KAK3104215.1"/>
    </source>
</evidence>
<proteinExistence type="predicted"/>
<organism evidence="1 2">
    <name type="scientific">Pinctada imbricata</name>
    <name type="common">Atlantic pearl-oyster</name>
    <name type="synonym">Pinctada martensii</name>
    <dbReference type="NCBI Taxonomy" id="66713"/>
    <lineage>
        <taxon>Eukaryota</taxon>
        <taxon>Metazoa</taxon>
        <taxon>Spiralia</taxon>
        <taxon>Lophotrochozoa</taxon>
        <taxon>Mollusca</taxon>
        <taxon>Bivalvia</taxon>
        <taxon>Autobranchia</taxon>
        <taxon>Pteriomorphia</taxon>
        <taxon>Pterioida</taxon>
        <taxon>Pterioidea</taxon>
        <taxon>Pteriidae</taxon>
        <taxon>Pinctada</taxon>
    </lineage>
</organism>
<dbReference type="AlphaFoldDB" id="A0AA88YGA2"/>